<dbReference type="Proteomes" id="UP000619244">
    <property type="component" value="Unassembled WGS sequence"/>
</dbReference>
<evidence type="ECO:0000313" key="2">
    <source>
        <dbReference type="EMBL" id="GGX80411.1"/>
    </source>
</evidence>
<evidence type="ECO:0000256" key="1">
    <source>
        <dbReference type="SAM" id="Phobius"/>
    </source>
</evidence>
<feature type="transmembrane region" description="Helical" evidence="1">
    <location>
        <begin position="12"/>
        <end position="35"/>
    </location>
</feature>
<keyword evidence="1" id="KW-1133">Transmembrane helix</keyword>
<gene>
    <name evidence="2" type="ORF">GCM10010358_38470</name>
</gene>
<keyword evidence="1" id="KW-0472">Membrane</keyword>
<organism evidence="2 3">
    <name type="scientific">Streptomyces minutiscleroticus</name>
    <dbReference type="NCBI Taxonomy" id="68238"/>
    <lineage>
        <taxon>Bacteria</taxon>
        <taxon>Bacillati</taxon>
        <taxon>Actinomycetota</taxon>
        <taxon>Actinomycetes</taxon>
        <taxon>Kitasatosporales</taxon>
        <taxon>Streptomycetaceae</taxon>
        <taxon>Streptomyces</taxon>
    </lineage>
</organism>
<proteinExistence type="predicted"/>
<reference evidence="2" key="2">
    <citation type="submission" date="2020-09" db="EMBL/GenBank/DDBJ databases">
        <authorList>
            <person name="Sun Q."/>
            <person name="Ohkuma M."/>
        </authorList>
    </citation>
    <scope>NUCLEOTIDE SEQUENCE</scope>
    <source>
        <strain evidence="2">JCM 4790</strain>
    </source>
</reference>
<dbReference type="AlphaFoldDB" id="A0A918NM62"/>
<evidence type="ECO:0000313" key="3">
    <source>
        <dbReference type="Proteomes" id="UP000619244"/>
    </source>
</evidence>
<sequence length="96" mass="10011">MPTYAIRPVRFITRLSLALAAVTALVVVFLVLIALTDGAGSGLAAWSTTFGVGTVLAMRRGRRHAWPARLVPLLPVMVAAALTATVCVPTAPTARS</sequence>
<feature type="transmembrane region" description="Helical" evidence="1">
    <location>
        <begin position="41"/>
        <end position="58"/>
    </location>
</feature>
<feature type="transmembrane region" description="Helical" evidence="1">
    <location>
        <begin position="70"/>
        <end position="91"/>
    </location>
</feature>
<keyword evidence="1" id="KW-0812">Transmembrane</keyword>
<keyword evidence="3" id="KW-1185">Reference proteome</keyword>
<name>A0A918NM62_9ACTN</name>
<protein>
    <submittedName>
        <fullName evidence="2">Uncharacterized protein</fullName>
    </submittedName>
</protein>
<accession>A0A918NM62</accession>
<reference evidence="2" key="1">
    <citation type="journal article" date="2014" name="Int. J. Syst. Evol. Microbiol.">
        <title>Complete genome sequence of Corynebacterium casei LMG S-19264T (=DSM 44701T), isolated from a smear-ripened cheese.</title>
        <authorList>
            <consortium name="US DOE Joint Genome Institute (JGI-PGF)"/>
            <person name="Walter F."/>
            <person name="Albersmeier A."/>
            <person name="Kalinowski J."/>
            <person name="Ruckert C."/>
        </authorList>
    </citation>
    <scope>NUCLEOTIDE SEQUENCE</scope>
    <source>
        <strain evidence="2">JCM 4790</strain>
    </source>
</reference>
<comment type="caution">
    <text evidence="2">The sequence shown here is derived from an EMBL/GenBank/DDBJ whole genome shotgun (WGS) entry which is preliminary data.</text>
</comment>
<dbReference type="EMBL" id="BMVU01000017">
    <property type="protein sequence ID" value="GGX80411.1"/>
    <property type="molecule type" value="Genomic_DNA"/>
</dbReference>